<evidence type="ECO:0000313" key="1">
    <source>
        <dbReference type="EMBL" id="KAJ2977019.1"/>
    </source>
</evidence>
<name>A0ACC1NF12_9HYPO</name>
<sequence>MEHISINPPDVSEREYEKARFAVPHNILRSELIYGEGFQSPGGLAAFKETVLPELALAPGRRLLDLGAGLGGAVFHLASEYEVEVVGIDSAEVMVTIATDRQERLDPKGSTRFLCGSIFSDELKPGSFDAIYCQDTLMYEVHKARTFARCTELLKPGGRLVINDFALGRSTPEVESYADVSGMQLVALPAYEEMAASAGLVDVTARDISSETVRRLQSDLDQYLARTKKDTAIADADTRHLIERWHRKIRLIEAGGLAQALVRADKPIRQ</sequence>
<proteinExistence type="predicted"/>
<protein>
    <submittedName>
        <fullName evidence="1">Uncharacterized protein</fullName>
    </submittedName>
</protein>
<reference evidence="1" key="1">
    <citation type="submission" date="2022-08" db="EMBL/GenBank/DDBJ databases">
        <title>Genome Sequence of Lecanicillium fungicola.</title>
        <authorList>
            <person name="Buettner E."/>
        </authorList>
    </citation>
    <scope>NUCLEOTIDE SEQUENCE</scope>
    <source>
        <strain evidence="1">Babe33</strain>
    </source>
</reference>
<gene>
    <name evidence="1" type="ORF">NQ176_g4609</name>
</gene>
<dbReference type="Proteomes" id="UP001143910">
    <property type="component" value="Unassembled WGS sequence"/>
</dbReference>
<evidence type="ECO:0000313" key="2">
    <source>
        <dbReference type="Proteomes" id="UP001143910"/>
    </source>
</evidence>
<organism evidence="1 2">
    <name type="scientific">Zarea fungicola</name>
    <dbReference type="NCBI Taxonomy" id="93591"/>
    <lineage>
        <taxon>Eukaryota</taxon>
        <taxon>Fungi</taxon>
        <taxon>Dikarya</taxon>
        <taxon>Ascomycota</taxon>
        <taxon>Pezizomycotina</taxon>
        <taxon>Sordariomycetes</taxon>
        <taxon>Hypocreomycetidae</taxon>
        <taxon>Hypocreales</taxon>
        <taxon>Cordycipitaceae</taxon>
        <taxon>Zarea</taxon>
    </lineage>
</organism>
<comment type="caution">
    <text evidence="1">The sequence shown here is derived from an EMBL/GenBank/DDBJ whole genome shotgun (WGS) entry which is preliminary data.</text>
</comment>
<accession>A0ACC1NF12</accession>
<keyword evidence="2" id="KW-1185">Reference proteome</keyword>
<dbReference type="EMBL" id="JANJQO010000515">
    <property type="protein sequence ID" value="KAJ2977019.1"/>
    <property type="molecule type" value="Genomic_DNA"/>
</dbReference>